<organism evidence="2 3">
    <name type="scientific">Roridomyces roridus</name>
    <dbReference type="NCBI Taxonomy" id="1738132"/>
    <lineage>
        <taxon>Eukaryota</taxon>
        <taxon>Fungi</taxon>
        <taxon>Dikarya</taxon>
        <taxon>Basidiomycota</taxon>
        <taxon>Agaricomycotina</taxon>
        <taxon>Agaricomycetes</taxon>
        <taxon>Agaricomycetidae</taxon>
        <taxon>Agaricales</taxon>
        <taxon>Marasmiineae</taxon>
        <taxon>Mycenaceae</taxon>
        <taxon>Roridomyces</taxon>
    </lineage>
</organism>
<gene>
    <name evidence="2" type="ORF">FB45DRAFT_1066375</name>
</gene>
<comment type="caution">
    <text evidence="2">The sequence shown here is derived from an EMBL/GenBank/DDBJ whole genome shotgun (WGS) entry which is preliminary data.</text>
</comment>
<dbReference type="PROSITE" id="PS50181">
    <property type="entry name" value="FBOX"/>
    <property type="match status" value="1"/>
</dbReference>
<keyword evidence="3" id="KW-1185">Reference proteome</keyword>
<reference evidence="2" key="1">
    <citation type="submission" date="2023-03" db="EMBL/GenBank/DDBJ databases">
        <title>Massive genome expansion in bonnet fungi (Mycena s.s.) driven by repeated elements and novel gene families across ecological guilds.</title>
        <authorList>
            <consortium name="Lawrence Berkeley National Laboratory"/>
            <person name="Harder C.B."/>
            <person name="Miyauchi S."/>
            <person name="Viragh M."/>
            <person name="Kuo A."/>
            <person name="Thoen E."/>
            <person name="Andreopoulos B."/>
            <person name="Lu D."/>
            <person name="Skrede I."/>
            <person name="Drula E."/>
            <person name="Henrissat B."/>
            <person name="Morin E."/>
            <person name="Kohler A."/>
            <person name="Barry K."/>
            <person name="LaButti K."/>
            <person name="Morin E."/>
            <person name="Salamov A."/>
            <person name="Lipzen A."/>
            <person name="Mereny Z."/>
            <person name="Hegedus B."/>
            <person name="Baldrian P."/>
            <person name="Stursova M."/>
            <person name="Weitz H."/>
            <person name="Taylor A."/>
            <person name="Grigoriev I.V."/>
            <person name="Nagy L.G."/>
            <person name="Martin F."/>
            <person name="Kauserud H."/>
        </authorList>
    </citation>
    <scope>NUCLEOTIDE SEQUENCE</scope>
    <source>
        <strain evidence="2">9284</strain>
    </source>
</reference>
<accession>A0AAD7FBL7</accession>
<protein>
    <recommendedName>
        <fullName evidence="1">F-box domain-containing protein</fullName>
    </recommendedName>
</protein>
<evidence type="ECO:0000313" key="3">
    <source>
        <dbReference type="Proteomes" id="UP001221142"/>
    </source>
</evidence>
<dbReference type="Pfam" id="PF00646">
    <property type="entry name" value="F-box"/>
    <property type="match status" value="1"/>
</dbReference>
<dbReference type="AlphaFoldDB" id="A0AAD7FBL7"/>
<dbReference type="EMBL" id="JARKIF010000036">
    <property type="protein sequence ID" value="KAJ7610209.1"/>
    <property type="molecule type" value="Genomic_DNA"/>
</dbReference>
<evidence type="ECO:0000259" key="1">
    <source>
        <dbReference type="PROSITE" id="PS50181"/>
    </source>
</evidence>
<feature type="domain" description="F-box" evidence="1">
    <location>
        <begin position="2"/>
        <end position="48"/>
    </location>
</feature>
<name>A0AAD7FBL7_9AGAR</name>
<dbReference type="Proteomes" id="UP001221142">
    <property type="component" value="Unassembled WGS sequence"/>
</dbReference>
<evidence type="ECO:0000313" key="2">
    <source>
        <dbReference type="EMBL" id="KAJ7610209.1"/>
    </source>
</evidence>
<sequence>MTLNLLDFPFDILLELTKQLDLADSLHLAATCSACAALLQSHSFWIESLHRMENIHRRPIRCEPGTDLTTPPLGVLRQMAVHAYKLRKNWTSDSPLPVTTHSYYIPGESYVSHIFPIEGTHMVLTVFRGGLGCVNTTIGEYLAKCDREPTDLDHCSRPLYSAGMCSVAFASYHSDRQELTLAVFSVDYRDLEAVTVSSTFSRSWLRPDRLRIECVIASENTLGVVGSTNGEDPCLFYCRTAEPQELLRTALGIQSDSPAAFESVSIGHDFVVFAQARGPSAEIVHAAPTHMDSTRHDLTPVPMNPSGRLSRIALNLRHLHTRAPTYGILNVMLRATEDGSAHRVLFWPAEYSAAHASMGSSGTSVVIRDTNYTDGVFLLQYIHEPTPHVESRRLPIPPRCTSYSQEIMFALDDRSGVVYQARRDSDPEPLDFFGSDGLRFKAFQFV</sequence>
<proteinExistence type="predicted"/>
<dbReference type="InterPro" id="IPR001810">
    <property type="entry name" value="F-box_dom"/>
</dbReference>